<dbReference type="AlphaFoldDB" id="A0AAD5P400"/>
<dbReference type="SUPFAM" id="SSF52279">
    <property type="entry name" value="Beta-D-glucan exohydrolase, C-terminal domain"/>
    <property type="match status" value="1"/>
</dbReference>
<evidence type="ECO:0000256" key="2">
    <source>
        <dbReference type="ARBA" id="ARBA00022801"/>
    </source>
</evidence>
<dbReference type="Pfam" id="PF00933">
    <property type="entry name" value="Glyco_hydro_3"/>
    <property type="match status" value="1"/>
</dbReference>
<proteinExistence type="predicted"/>
<sequence>MRSSTQPIQGAWTQKGRNWAWLGVGYSPPGRNWAWLRRFDQLGLDMSSFGYCDKSLPYNVRVKDLVDRMTLAEKVRQLGDLAYGVPRLGLPKYEWWSEALHGVSNVGPGTFFDDLIPGATSFPPVILTAASFNESLWKKIGQAVSTEARAMYNLGRGGLTYWSPNINVVRDPRWGRTTETPGEDPFVVGKYASNYVRGLQDVEGHENHEDLNSRPLKVSSCCKHYAAYDVDNWMGVERYSFDARVCDRARYGRNIPSTIRNVVKEGDVSSVMCSYNRVNGIPTCADPKLLNQTIRGEWDLHGEAAREGIVLLKNDNQTLPLNSAKIKTLAIVGPHANATKAMIGNYAGIPCQIVSPIDAFSEHGKVNYKVGCGDVACKNESLIFPAMEAAKHSDATIIFAGLDLSIEAESLDRDNLTLPGFQTQFIDQVTRVAKGPVILVIMSAGCIDISFAKSNTKIKSILWAGYPGEQGGHAIADVVYGNYNPGGRLPITWYEANYVDMLPMTSLQLRPVDSLGYPVEHINSTMAPQCTHLVMASATPSSTTNSQLQRDQSM</sequence>
<evidence type="ECO:0000313" key="7">
    <source>
        <dbReference type="Proteomes" id="UP001064489"/>
    </source>
</evidence>
<accession>A0AAD5P400</accession>
<evidence type="ECO:0000256" key="1">
    <source>
        <dbReference type="ARBA" id="ARBA00022729"/>
    </source>
</evidence>
<dbReference type="GO" id="GO:0009044">
    <property type="term" value="F:xylan 1,4-beta-xylosidase activity"/>
    <property type="evidence" value="ECO:0007669"/>
    <property type="project" value="InterPro"/>
</dbReference>
<dbReference type="PANTHER" id="PTHR42721">
    <property type="entry name" value="SUGAR HYDROLASE-RELATED"/>
    <property type="match status" value="1"/>
</dbReference>
<dbReference type="SUPFAM" id="SSF51445">
    <property type="entry name" value="(Trans)glycosidases"/>
    <property type="match status" value="1"/>
</dbReference>
<feature type="domain" description="Glycoside hydrolase family 3 N-terminal" evidence="4">
    <location>
        <begin position="118"/>
        <end position="302"/>
    </location>
</feature>
<dbReference type="Proteomes" id="UP001064489">
    <property type="component" value="Chromosome 13"/>
</dbReference>
<evidence type="ECO:0000259" key="4">
    <source>
        <dbReference type="Pfam" id="PF00933"/>
    </source>
</evidence>
<dbReference type="InterPro" id="IPR036881">
    <property type="entry name" value="Glyco_hydro_3_C_sf"/>
</dbReference>
<dbReference type="Pfam" id="PF01915">
    <property type="entry name" value="Glyco_hydro_3_C"/>
    <property type="match status" value="1"/>
</dbReference>
<dbReference type="PANTHER" id="PTHR42721:SF11">
    <property type="entry name" value="BETA-D-XYLOSIDASE 5-RELATED"/>
    <property type="match status" value="1"/>
</dbReference>
<dbReference type="InterPro" id="IPR017853">
    <property type="entry name" value="GH"/>
</dbReference>
<dbReference type="Gene3D" id="3.20.20.300">
    <property type="entry name" value="Glycoside hydrolase, family 3, N-terminal domain"/>
    <property type="match status" value="1"/>
</dbReference>
<dbReference type="GO" id="GO:0045493">
    <property type="term" value="P:xylan catabolic process"/>
    <property type="evidence" value="ECO:0007669"/>
    <property type="project" value="InterPro"/>
</dbReference>
<dbReference type="Gene3D" id="3.40.50.1700">
    <property type="entry name" value="Glycoside hydrolase family 3 C-terminal domain"/>
    <property type="match status" value="1"/>
</dbReference>
<dbReference type="EMBL" id="JAJSOW010000002">
    <property type="protein sequence ID" value="KAI9198110.1"/>
    <property type="molecule type" value="Genomic_DNA"/>
</dbReference>
<keyword evidence="7" id="KW-1185">Reference proteome</keyword>
<evidence type="ECO:0000313" key="6">
    <source>
        <dbReference type="EMBL" id="KAI9198110.1"/>
    </source>
</evidence>
<feature type="domain" description="Glycoside hydrolase family 3 C-terminal" evidence="5">
    <location>
        <begin position="309"/>
        <end position="497"/>
    </location>
</feature>
<organism evidence="6 7">
    <name type="scientific">Acer negundo</name>
    <name type="common">Box elder</name>
    <dbReference type="NCBI Taxonomy" id="4023"/>
    <lineage>
        <taxon>Eukaryota</taxon>
        <taxon>Viridiplantae</taxon>
        <taxon>Streptophyta</taxon>
        <taxon>Embryophyta</taxon>
        <taxon>Tracheophyta</taxon>
        <taxon>Spermatophyta</taxon>
        <taxon>Magnoliopsida</taxon>
        <taxon>eudicotyledons</taxon>
        <taxon>Gunneridae</taxon>
        <taxon>Pentapetalae</taxon>
        <taxon>rosids</taxon>
        <taxon>malvids</taxon>
        <taxon>Sapindales</taxon>
        <taxon>Sapindaceae</taxon>
        <taxon>Hippocastanoideae</taxon>
        <taxon>Acereae</taxon>
        <taxon>Acer</taxon>
    </lineage>
</organism>
<evidence type="ECO:0000256" key="3">
    <source>
        <dbReference type="ARBA" id="ARBA00023295"/>
    </source>
</evidence>
<reference evidence="6 7" key="1">
    <citation type="journal article" date="2022" name="Plant J.">
        <title>Strategies of tolerance reflected in two North American maple genomes.</title>
        <authorList>
            <person name="McEvoy S.L."/>
            <person name="Sezen U.U."/>
            <person name="Trouern-Trend A."/>
            <person name="McMahon S.M."/>
            <person name="Schaberg P.G."/>
            <person name="Yang J."/>
            <person name="Wegrzyn J.L."/>
            <person name="Swenson N.G."/>
        </authorList>
    </citation>
    <scope>NUCLEOTIDE SEQUENCE [LARGE SCALE GENOMIC DNA]</scope>
    <source>
        <strain evidence="6">91603</strain>
    </source>
</reference>
<dbReference type="InterPro" id="IPR001764">
    <property type="entry name" value="Glyco_hydro_3_N"/>
</dbReference>
<dbReference type="InterPro" id="IPR044993">
    <property type="entry name" value="BXL"/>
</dbReference>
<dbReference type="InterPro" id="IPR036962">
    <property type="entry name" value="Glyco_hydro_3_N_sf"/>
</dbReference>
<dbReference type="GO" id="GO:0046556">
    <property type="term" value="F:alpha-L-arabinofuranosidase activity"/>
    <property type="evidence" value="ECO:0007669"/>
    <property type="project" value="TreeGrafter"/>
</dbReference>
<protein>
    <submittedName>
        <fullName evidence="6">Uncharacterized protein</fullName>
    </submittedName>
</protein>
<evidence type="ECO:0000259" key="5">
    <source>
        <dbReference type="Pfam" id="PF01915"/>
    </source>
</evidence>
<comment type="caution">
    <text evidence="6">The sequence shown here is derived from an EMBL/GenBank/DDBJ whole genome shotgun (WGS) entry which is preliminary data.</text>
</comment>
<gene>
    <name evidence="6" type="ORF">LWI28_010377</name>
</gene>
<keyword evidence="2" id="KW-0378">Hydrolase</keyword>
<dbReference type="InterPro" id="IPR002772">
    <property type="entry name" value="Glyco_hydro_3_C"/>
</dbReference>
<keyword evidence="3" id="KW-0326">Glycosidase</keyword>
<keyword evidence="1" id="KW-0732">Signal</keyword>
<name>A0AAD5P400_ACENE</name>
<dbReference type="GO" id="GO:0031222">
    <property type="term" value="P:arabinan catabolic process"/>
    <property type="evidence" value="ECO:0007669"/>
    <property type="project" value="TreeGrafter"/>
</dbReference>